<dbReference type="CDD" id="cd00464">
    <property type="entry name" value="SK"/>
    <property type="match status" value="1"/>
</dbReference>
<comment type="subunit">
    <text evidence="7">Monomer.</text>
</comment>
<dbReference type="STRING" id="1144750.SAMN05443431_104261"/>
<dbReference type="EMBL" id="FORM01000004">
    <property type="protein sequence ID" value="SFJ12429.1"/>
    <property type="molecule type" value="Genomic_DNA"/>
</dbReference>
<dbReference type="EC" id="2.7.1.71" evidence="7"/>
<evidence type="ECO:0000256" key="7">
    <source>
        <dbReference type="HAMAP-Rule" id="MF_00109"/>
    </source>
</evidence>
<dbReference type="GO" id="GO:0009073">
    <property type="term" value="P:aromatic amino acid family biosynthetic process"/>
    <property type="evidence" value="ECO:0007669"/>
    <property type="project" value="UniProtKB-KW"/>
</dbReference>
<dbReference type="PRINTS" id="PR01100">
    <property type="entry name" value="SHIKIMTKNASE"/>
</dbReference>
<gene>
    <name evidence="7" type="primary">aroK</name>
    <name evidence="8" type="ORF">SAMN05443431_104261</name>
</gene>
<evidence type="ECO:0000256" key="1">
    <source>
        <dbReference type="ARBA" id="ARBA00022605"/>
    </source>
</evidence>
<dbReference type="PANTHER" id="PTHR21087:SF16">
    <property type="entry name" value="SHIKIMATE KINASE 1, CHLOROPLASTIC"/>
    <property type="match status" value="1"/>
</dbReference>
<dbReference type="AlphaFoldDB" id="A0A1I3NT97"/>
<organism evidence="8 9">
    <name type="scientific">Olleya namhaensis</name>
    <dbReference type="NCBI Taxonomy" id="1144750"/>
    <lineage>
        <taxon>Bacteria</taxon>
        <taxon>Pseudomonadati</taxon>
        <taxon>Bacteroidota</taxon>
        <taxon>Flavobacteriia</taxon>
        <taxon>Flavobacteriales</taxon>
        <taxon>Flavobacteriaceae</taxon>
    </lineage>
</organism>
<dbReference type="PANTHER" id="PTHR21087">
    <property type="entry name" value="SHIKIMATE KINASE"/>
    <property type="match status" value="1"/>
</dbReference>
<keyword evidence="7" id="KW-0460">Magnesium</keyword>
<dbReference type="InterPro" id="IPR000623">
    <property type="entry name" value="Shikimate_kinase/TSH1"/>
</dbReference>
<keyword evidence="1 7" id="KW-0028">Amino-acid biosynthesis</keyword>
<keyword evidence="5 7" id="KW-0067">ATP-binding</keyword>
<dbReference type="GO" id="GO:0000287">
    <property type="term" value="F:magnesium ion binding"/>
    <property type="evidence" value="ECO:0007669"/>
    <property type="project" value="UniProtKB-UniRule"/>
</dbReference>
<dbReference type="InterPro" id="IPR031322">
    <property type="entry name" value="Shikimate/glucono_kinase"/>
</dbReference>
<dbReference type="HAMAP" id="MF_00109">
    <property type="entry name" value="Shikimate_kinase"/>
    <property type="match status" value="1"/>
</dbReference>
<dbReference type="Proteomes" id="UP000199559">
    <property type="component" value="Unassembled WGS sequence"/>
</dbReference>
<comment type="cofactor">
    <cofactor evidence="7">
        <name>Mg(2+)</name>
        <dbReference type="ChEBI" id="CHEBI:18420"/>
    </cofactor>
    <text evidence="7">Binds 1 Mg(2+) ion per subunit.</text>
</comment>
<evidence type="ECO:0000313" key="8">
    <source>
        <dbReference type="EMBL" id="SFJ12429.1"/>
    </source>
</evidence>
<feature type="binding site" evidence="7">
    <location>
        <position position="131"/>
    </location>
    <ligand>
        <name>ATP</name>
        <dbReference type="ChEBI" id="CHEBI:30616"/>
    </ligand>
</feature>
<dbReference type="GO" id="GO:0008652">
    <property type="term" value="P:amino acid biosynthetic process"/>
    <property type="evidence" value="ECO:0007669"/>
    <property type="project" value="UniProtKB-KW"/>
</dbReference>
<evidence type="ECO:0000256" key="2">
    <source>
        <dbReference type="ARBA" id="ARBA00022679"/>
    </source>
</evidence>
<comment type="similarity">
    <text evidence="7">Belongs to the shikimate kinase family.</text>
</comment>
<keyword evidence="4 7" id="KW-0418">Kinase</keyword>
<feature type="binding site" evidence="7">
    <location>
        <position position="154"/>
    </location>
    <ligand>
        <name>substrate</name>
    </ligand>
</feature>
<evidence type="ECO:0000256" key="6">
    <source>
        <dbReference type="ARBA" id="ARBA00023141"/>
    </source>
</evidence>
<feature type="binding site" evidence="7">
    <location>
        <begin position="22"/>
        <end position="27"/>
    </location>
    <ligand>
        <name>ATP</name>
        <dbReference type="ChEBI" id="CHEBI:30616"/>
    </ligand>
</feature>
<keyword evidence="7" id="KW-0479">Metal-binding</keyword>
<evidence type="ECO:0000256" key="5">
    <source>
        <dbReference type="ARBA" id="ARBA00022840"/>
    </source>
</evidence>
<comment type="subcellular location">
    <subcellularLocation>
        <location evidence="7">Cytoplasm</location>
    </subcellularLocation>
</comment>
<dbReference type="GO" id="GO:0004765">
    <property type="term" value="F:shikimate kinase activity"/>
    <property type="evidence" value="ECO:0007669"/>
    <property type="project" value="UniProtKB-UniRule"/>
</dbReference>
<keyword evidence="3 7" id="KW-0547">Nucleotide-binding</keyword>
<dbReference type="UniPathway" id="UPA00053">
    <property type="reaction ID" value="UER00088"/>
</dbReference>
<name>A0A1I3NT97_9FLAO</name>
<evidence type="ECO:0000313" key="9">
    <source>
        <dbReference type="Proteomes" id="UP000199559"/>
    </source>
</evidence>
<comment type="function">
    <text evidence="7">Catalyzes the specific phosphorylation of the 3-hydroxyl group of shikimic acid using ATP as a cosubstrate.</text>
</comment>
<comment type="caution">
    <text evidence="7">Lacks conserved residue(s) required for the propagation of feature annotation.</text>
</comment>
<dbReference type="Pfam" id="PF01202">
    <property type="entry name" value="SKI"/>
    <property type="match status" value="1"/>
</dbReference>
<protein>
    <recommendedName>
        <fullName evidence="7">Shikimate kinase</fullName>
        <shortName evidence="7">SK</shortName>
        <ecNumber evidence="7">2.7.1.71</ecNumber>
    </recommendedName>
</protein>
<dbReference type="GO" id="GO:0005829">
    <property type="term" value="C:cytosol"/>
    <property type="evidence" value="ECO:0007669"/>
    <property type="project" value="TreeGrafter"/>
</dbReference>
<feature type="binding site" evidence="7">
    <location>
        <position position="44"/>
    </location>
    <ligand>
        <name>substrate</name>
    </ligand>
</feature>
<dbReference type="SUPFAM" id="SSF52540">
    <property type="entry name" value="P-loop containing nucleoside triphosphate hydrolases"/>
    <property type="match status" value="1"/>
</dbReference>
<sequence>MYEFNNQYITTKMNLILIGYMASGKSTIGKKAAELLNFDFVDLDNYIEEKENLSVSEIFKLKGEIHFRKLEQTYLKELTNNLDKTIISLGGGTPCFYDTMSWLNKLDNLTTIYLKASLDVLTNRLHKDSSRPLIAHLDTKEALKDFIAKHIFERSFFYNQANIVVNSVDSEEDTLSNLMEKLV</sequence>
<feature type="binding site" evidence="7">
    <location>
        <position position="26"/>
    </location>
    <ligand>
        <name>Mg(2+)</name>
        <dbReference type="ChEBI" id="CHEBI:18420"/>
    </ligand>
</feature>
<dbReference type="GO" id="GO:0009423">
    <property type="term" value="P:chorismate biosynthetic process"/>
    <property type="evidence" value="ECO:0007669"/>
    <property type="project" value="UniProtKB-UniRule"/>
</dbReference>
<dbReference type="InterPro" id="IPR027417">
    <property type="entry name" value="P-loop_NTPase"/>
</dbReference>
<dbReference type="Gene3D" id="3.40.50.300">
    <property type="entry name" value="P-loop containing nucleotide triphosphate hydrolases"/>
    <property type="match status" value="1"/>
</dbReference>
<keyword evidence="2 7" id="KW-0808">Transferase</keyword>
<keyword evidence="6 7" id="KW-0057">Aromatic amino acid biosynthesis</keyword>
<feature type="binding site" evidence="7">
    <location>
        <position position="91"/>
    </location>
    <ligand>
        <name>substrate</name>
    </ligand>
</feature>
<proteinExistence type="inferred from homology"/>
<feature type="binding site" evidence="7">
    <location>
        <position position="68"/>
    </location>
    <ligand>
        <name>substrate</name>
    </ligand>
</feature>
<reference evidence="9" key="1">
    <citation type="submission" date="2016-10" db="EMBL/GenBank/DDBJ databases">
        <authorList>
            <person name="Varghese N."/>
            <person name="Submissions S."/>
        </authorList>
    </citation>
    <scope>NUCLEOTIDE SEQUENCE [LARGE SCALE GENOMIC DNA]</scope>
    <source>
        <strain evidence="9">DSM 28881</strain>
    </source>
</reference>
<evidence type="ECO:0000256" key="3">
    <source>
        <dbReference type="ARBA" id="ARBA00022741"/>
    </source>
</evidence>
<evidence type="ECO:0000256" key="4">
    <source>
        <dbReference type="ARBA" id="ARBA00022777"/>
    </source>
</evidence>
<keyword evidence="7" id="KW-0963">Cytoplasm</keyword>
<comment type="catalytic activity">
    <reaction evidence="7">
        <text>shikimate + ATP = 3-phosphoshikimate + ADP + H(+)</text>
        <dbReference type="Rhea" id="RHEA:13121"/>
        <dbReference type="ChEBI" id="CHEBI:15378"/>
        <dbReference type="ChEBI" id="CHEBI:30616"/>
        <dbReference type="ChEBI" id="CHEBI:36208"/>
        <dbReference type="ChEBI" id="CHEBI:145989"/>
        <dbReference type="ChEBI" id="CHEBI:456216"/>
        <dbReference type="EC" id="2.7.1.71"/>
    </reaction>
</comment>
<accession>A0A1I3NT97</accession>
<comment type="pathway">
    <text evidence="7">Metabolic intermediate biosynthesis; chorismate biosynthesis; chorismate from D-erythrose 4-phosphate and phosphoenolpyruvate: step 5/7.</text>
</comment>
<dbReference type="GO" id="GO:0005524">
    <property type="term" value="F:ATP binding"/>
    <property type="evidence" value="ECO:0007669"/>
    <property type="project" value="UniProtKB-UniRule"/>
</dbReference>
<keyword evidence="9" id="KW-1185">Reference proteome</keyword>